<dbReference type="Proteomes" id="UP001597545">
    <property type="component" value="Unassembled WGS sequence"/>
</dbReference>
<keyword evidence="2" id="KW-0456">Lyase</keyword>
<dbReference type="RefSeq" id="WP_380900565.1">
    <property type="nucleotide sequence ID" value="NZ_JBHUEG010000003.1"/>
</dbReference>
<keyword evidence="3" id="KW-1185">Reference proteome</keyword>
<organism evidence="2 3">
    <name type="scientific">Sphingobacterium suaedae</name>
    <dbReference type="NCBI Taxonomy" id="1686402"/>
    <lineage>
        <taxon>Bacteria</taxon>
        <taxon>Pseudomonadati</taxon>
        <taxon>Bacteroidota</taxon>
        <taxon>Sphingobacteriia</taxon>
        <taxon>Sphingobacteriales</taxon>
        <taxon>Sphingobacteriaceae</taxon>
        <taxon>Sphingobacterium</taxon>
    </lineage>
</organism>
<proteinExistence type="predicted"/>
<accession>A0ABW5KEK6</accession>
<dbReference type="Gene3D" id="1.50.10.20">
    <property type="match status" value="1"/>
</dbReference>
<protein>
    <submittedName>
        <fullName evidence="2">Pectate lyase</fullName>
        <ecNumber evidence="2">4.2.2.2</ecNumber>
    </submittedName>
</protein>
<dbReference type="EMBL" id="JBHULR010000002">
    <property type="protein sequence ID" value="MFD2546609.1"/>
    <property type="molecule type" value="Genomic_DNA"/>
</dbReference>
<dbReference type="EC" id="4.2.2.2" evidence="2"/>
<evidence type="ECO:0000313" key="2">
    <source>
        <dbReference type="EMBL" id="MFD2546609.1"/>
    </source>
</evidence>
<sequence>MMYIRKTILGLSMSLLAFAGWAQSASKDSLAEKIVVYQLPNGAWAKQLVDKKAVNYDLPLTSDLLHKIKQTDNNYATIDNAATTREINILVAAYGKTKNIAYKESAYKGILYLLEAQYANGGFPQYYPNSSLYRSEITYNDNAMINALTVLDNVAKGKEGFEVFTDAELRIKAQNAIKKGVDCILKTQVRQSDSLTIWAAQYDQHKLIPAQARKFEPVSLSTAESVAIVRFLMRQPYTVAIEHAVDAAVTWFQNNDIEGYRFDKAIDEKSGKMTRDLIRDPSSIVWSRFYDITNNKPLFGDRDNSVTYVFADISEERKNGYAWFGNWPEKLLSQEYPKWKRKIKRTENK</sequence>
<dbReference type="NCBIfam" id="TIGR02474">
    <property type="entry name" value="pec_lyase"/>
    <property type="match status" value="1"/>
</dbReference>
<feature type="chain" id="PRO_5047030776" evidence="1">
    <location>
        <begin position="20"/>
        <end position="349"/>
    </location>
</feature>
<reference evidence="3" key="1">
    <citation type="journal article" date="2019" name="Int. J. Syst. Evol. Microbiol.">
        <title>The Global Catalogue of Microorganisms (GCM) 10K type strain sequencing project: providing services to taxonomists for standard genome sequencing and annotation.</title>
        <authorList>
            <consortium name="The Broad Institute Genomics Platform"/>
            <consortium name="The Broad Institute Genome Sequencing Center for Infectious Disease"/>
            <person name="Wu L."/>
            <person name="Ma J."/>
        </authorList>
    </citation>
    <scope>NUCLEOTIDE SEQUENCE [LARGE SCALE GENOMIC DNA]</scope>
    <source>
        <strain evidence="3">KCTC 42662</strain>
    </source>
</reference>
<gene>
    <name evidence="2" type="primary">pelA</name>
    <name evidence="2" type="ORF">ACFSR5_02995</name>
</gene>
<name>A0ABW5KEK6_9SPHI</name>
<dbReference type="Pfam" id="PF09492">
    <property type="entry name" value="Pec_lyase"/>
    <property type="match status" value="1"/>
</dbReference>
<evidence type="ECO:0000256" key="1">
    <source>
        <dbReference type="SAM" id="SignalP"/>
    </source>
</evidence>
<dbReference type="SUPFAM" id="SSF81853">
    <property type="entry name" value="Family 10 polysaccharide lyase"/>
    <property type="match status" value="1"/>
</dbReference>
<feature type="signal peptide" evidence="1">
    <location>
        <begin position="1"/>
        <end position="19"/>
    </location>
</feature>
<keyword evidence="1" id="KW-0732">Signal</keyword>
<comment type="caution">
    <text evidence="2">The sequence shown here is derived from an EMBL/GenBank/DDBJ whole genome shotgun (WGS) entry which is preliminary data.</text>
</comment>
<dbReference type="GO" id="GO:0030570">
    <property type="term" value="F:pectate lyase activity"/>
    <property type="evidence" value="ECO:0007669"/>
    <property type="project" value="UniProtKB-EC"/>
</dbReference>
<dbReference type="InterPro" id="IPR012669">
    <property type="entry name" value="Pectate_lyase"/>
</dbReference>
<evidence type="ECO:0000313" key="3">
    <source>
        <dbReference type="Proteomes" id="UP001597545"/>
    </source>
</evidence>